<gene>
    <name evidence="11" type="ORF">BSZ36_05760</name>
</gene>
<dbReference type="PANTHER" id="PTHR30221:SF1">
    <property type="entry name" value="SMALL-CONDUCTANCE MECHANOSENSITIVE CHANNEL"/>
    <property type="match status" value="1"/>
</dbReference>
<dbReference type="PANTHER" id="PTHR30221">
    <property type="entry name" value="SMALL-CONDUCTANCE MECHANOSENSITIVE CHANNEL"/>
    <property type="match status" value="1"/>
</dbReference>
<dbReference type="Proteomes" id="UP000216446">
    <property type="component" value="Unassembled WGS sequence"/>
</dbReference>
<comment type="similarity">
    <text evidence="2">Belongs to the MscS (TC 1.A.23) family.</text>
</comment>
<feature type="domain" description="Mechanosensitive ion channel MscS C-terminal" evidence="9">
    <location>
        <begin position="237"/>
        <end position="320"/>
    </location>
</feature>
<accession>A0A259TXM0</accession>
<evidence type="ECO:0000256" key="2">
    <source>
        <dbReference type="ARBA" id="ARBA00008017"/>
    </source>
</evidence>
<evidence type="ECO:0000313" key="12">
    <source>
        <dbReference type="Proteomes" id="UP000216446"/>
    </source>
</evidence>
<protein>
    <recommendedName>
        <fullName evidence="13">Mechanosensitive ion channel protein MscS</fullName>
    </recommendedName>
</protein>
<dbReference type="InterPro" id="IPR049142">
    <property type="entry name" value="MS_channel_1st"/>
</dbReference>
<evidence type="ECO:0000259" key="8">
    <source>
        <dbReference type="Pfam" id="PF00924"/>
    </source>
</evidence>
<evidence type="ECO:0000256" key="4">
    <source>
        <dbReference type="ARBA" id="ARBA00022692"/>
    </source>
</evidence>
<dbReference type="AlphaFoldDB" id="A0A259TXM0"/>
<evidence type="ECO:0000256" key="5">
    <source>
        <dbReference type="ARBA" id="ARBA00022989"/>
    </source>
</evidence>
<evidence type="ECO:0000259" key="9">
    <source>
        <dbReference type="Pfam" id="PF21082"/>
    </source>
</evidence>
<keyword evidence="6 7" id="KW-0472">Membrane</keyword>
<dbReference type="InterPro" id="IPR045275">
    <property type="entry name" value="MscS_archaea/bacteria_type"/>
</dbReference>
<evidence type="ECO:0000256" key="1">
    <source>
        <dbReference type="ARBA" id="ARBA00004651"/>
    </source>
</evidence>
<comment type="subcellular location">
    <subcellularLocation>
        <location evidence="1">Cell membrane</location>
        <topology evidence="1">Multi-pass membrane protein</topology>
    </subcellularLocation>
</comment>
<dbReference type="SUPFAM" id="SSF82689">
    <property type="entry name" value="Mechanosensitive channel protein MscS (YggB), C-terminal domain"/>
    <property type="match status" value="1"/>
</dbReference>
<name>A0A259TXM0_9BACT</name>
<feature type="transmembrane region" description="Helical" evidence="7">
    <location>
        <begin position="78"/>
        <end position="98"/>
    </location>
</feature>
<comment type="caution">
    <text evidence="11">The sequence shown here is derived from an EMBL/GenBank/DDBJ whole genome shotgun (WGS) entry which is preliminary data.</text>
</comment>
<dbReference type="InterPro" id="IPR010920">
    <property type="entry name" value="LSM_dom_sf"/>
</dbReference>
<feature type="domain" description="Mechanosensitive ion channel transmembrane helices 2/3" evidence="10">
    <location>
        <begin position="124"/>
        <end position="163"/>
    </location>
</feature>
<dbReference type="GO" id="GO:0005886">
    <property type="term" value="C:plasma membrane"/>
    <property type="evidence" value="ECO:0007669"/>
    <property type="project" value="UniProtKB-SubCell"/>
</dbReference>
<dbReference type="InParanoid" id="A0A259TXM0"/>
<keyword evidence="12" id="KW-1185">Reference proteome</keyword>
<evidence type="ECO:0008006" key="13">
    <source>
        <dbReference type="Google" id="ProtNLM"/>
    </source>
</evidence>
<dbReference type="SUPFAM" id="SSF50182">
    <property type="entry name" value="Sm-like ribonucleoproteins"/>
    <property type="match status" value="1"/>
</dbReference>
<dbReference type="RefSeq" id="WP_094546873.1">
    <property type="nucleotide sequence ID" value="NZ_MQWB01000001.1"/>
</dbReference>
<organism evidence="11 12">
    <name type="scientific">Rubricoccus marinus</name>
    <dbReference type="NCBI Taxonomy" id="716817"/>
    <lineage>
        <taxon>Bacteria</taxon>
        <taxon>Pseudomonadati</taxon>
        <taxon>Rhodothermota</taxon>
        <taxon>Rhodothermia</taxon>
        <taxon>Rhodothermales</taxon>
        <taxon>Rubricoccaceae</taxon>
        <taxon>Rubricoccus</taxon>
    </lineage>
</organism>
<dbReference type="Gene3D" id="2.30.30.60">
    <property type="match status" value="1"/>
</dbReference>
<keyword evidence="5 7" id="KW-1133">Transmembrane helix</keyword>
<keyword evidence="3" id="KW-1003">Cell membrane</keyword>
<dbReference type="OrthoDB" id="1522493at2"/>
<dbReference type="SUPFAM" id="SSF82861">
    <property type="entry name" value="Mechanosensitive channel protein MscS (YggB), transmembrane region"/>
    <property type="match status" value="1"/>
</dbReference>
<dbReference type="InterPro" id="IPR006685">
    <property type="entry name" value="MscS_channel_2nd"/>
</dbReference>
<keyword evidence="4 7" id="KW-0812">Transmembrane</keyword>
<feature type="transmembrane region" description="Helical" evidence="7">
    <location>
        <begin position="119"/>
        <end position="137"/>
    </location>
</feature>
<dbReference type="Gene3D" id="3.30.70.100">
    <property type="match status" value="1"/>
</dbReference>
<evidence type="ECO:0000313" key="11">
    <source>
        <dbReference type="EMBL" id="OZC02523.1"/>
    </source>
</evidence>
<dbReference type="Pfam" id="PF21082">
    <property type="entry name" value="MS_channel_3rd"/>
    <property type="match status" value="1"/>
</dbReference>
<dbReference type="GO" id="GO:0008381">
    <property type="term" value="F:mechanosensitive monoatomic ion channel activity"/>
    <property type="evidence" value="ECO:0007669"/>
    <property type="project" value="InterPro"/>
</dbReference>
<sequence>MMQASGALADTVLARVDSASADSAKGLLDSLAVDSTDVDTSSIGDVVGGFRDAGSALASGDVSEAAERVINALWTFGIQHLVPAILIAIAFWVVLRVVRGILNRTLGRSHHIDVGVEQLIMRAVRFVIVAIAAVTVAEKLGLPVTGFIAGLGIAGLALGFAAQDTVQNLIAGVTILIDRPFRVGDNIELQETFGTVEEITLRSTRVRTLNNQIAILPNAKVIEEKILNHSMHRALRVVVPFGIAYKESPAEARSVVLGLVADDNRLHPDYEPQVVVTALNDSSVDMELRVFLKDSKLEVPVGFEYRERIFEALKSANIEIPFPHLQLFIDEAKAFENTRLLQAPGGDA</sequence>
<dbReference type="InterPro" id="IPR049278">
    <property type="entry name" value="MS_channel_C"/>
</dbReference>
<dbReference type="InterPro" id="IPR011014">
    <property type="entry name" value="MscS_channel_TM-2"/>
</dbReference>
<evidence type="ECO:0000256" key="3">
    <source>
        <dbReference type="ARBA" id="ARBA00022475"/>
    </source>
</evidence>
<feature type="transmembrane region" description="Helical" evidence="7">
    <location>
        <begin position="143"/>
        <end position="162"/>
    </location>
</feature>
<reference evidence="11 12" key="1">
    <citation type="submission" date="2016-11" db="EMBL/GenBank/DDBJ databases">
        <title>Study of marine rhodopsin-containing bacteria.</title>
        <authorList>
            <person name="Yoshizawa S."/>
            <person name="Kumagai Y."/>
            <person name="Kogure K."/>
        </authorList>
    </citation>
    <scope>NUCLEOTIDE SEQUENCE [LARGE SCALE GENOMIC DNA]</scope>
    <source>
        <strain evidence="11 12">SG-29</strain>
    </source>
</reference>
<dbReference type="Pfam" id="PF21088">
    <property type="entry name" value="MS_channel_1st"/>
    <property type="match status" value="1"/>
</dbReference>
<dbReference type="EMBL" id="MQWB01000001">
    <property type="protein sequence ID" value="OZC02523.1"/>
    <property type="molecule type" value="Genomic_DNA"/>
</dbReference>
<evidence type="ECO:0000259" key="10">
    <source>
        <dbReference type="Pfam" id="PF21088"/>
    </source>
</evidence>
<dbReference type="Pfam" id="PF00924">
    <property type="entry name" value="MS_channel_2nd"/>
    <property type="match status" value="1"/>
</dbReference>
<dbReference type="InterPro" id="IPR011066">
    <property type="entry name" value="MscS_channel_C_sf"/>
</dbReference>
<evidence type="ECO:0000256" key="6">
    <source>
        <dbReference type="ARBA" id="ARBA00023136"/>
    </source>
</evidence>
<feature type="domain" description="Mechanosensitive ion channel MscS" evidence="8">
    <location>
        <begin position="164"/>
        <end position="230"/>
    </location>
</feature>
<evidence type="ECO:0000256" key="7">
    <source>
        <dbReference type="SAM" id="Phobius"/>
    </source>
</evidence>
<dbReference type="Gene3D" id="1.10.287.1260">
    <property type="match status" value="1"/>
</dbReference>
<proteinExistence type="inferred from homology"/>
<dbReference type="InterPro" id="IPR023408">
    <property type="entry name" value="MscS_beta-dom_sf"/>
</dbReference>